<evidence type="ECO:0000256" key="3">
    <source>
        <dbReference type="ARBA" id="ARBA00023163"/>
    </source>
</evidence>
<accession>A0A147EUZ9</accession>
<dbReference type="InterPro" id="IPR036388">
    <property type="entry name" value="WH-like_DNA-bd_sf"/>
</dbReference>
<organism evidence="5 6">
    <name type="scientific">Microbacterium testaceum</name>
    <name type="common">Aureobacterium testaceum</name>
    <name type="synonym">Brevibacterium testaceum</name>
    <dbReference type="NCBI Taxonomy" id="2033"/>
    <lineage>
        <taxon>Bacteria</taxon>
        <taxon>Bacillati</taxon>
        <taxon>Actinomycetota</taxon>
        <taxon>Actinomycetes</taxon>
        <taxon>Micrococcales</taxon>
        <taxon>Microbacteriaceae</taxon>
        <taxon>Microbacterium</taxon>
    </lineage>
</organism>
<feature type="domain" description="HTH gntR-type" evidence="4">
    <location>
        <begin position="3"/>
        <end position="70"/>
    </location>
</feature>
<protein>
    <submittedName>
        <fullName evidence="5">Transcriptional regulator</fullName>
    </submittedName>
</protein>
<dbReference type="InterPro" id="IPR011711">
    <property type="entry name" value="GntR_C"/>
</dbReference>
<evidence type="ECO:0000256" key="1">
    <source>
        <dbReference type="ARBA" id="ARBA00023015"/>
    </source>
</evidence>
<dbReference type="PATRIC" id="fig|2033.6.peg.3872"/>
<dbReference type="Pfam" id="PF00392">
    <property type="entry name" value="GntR"/>
    <property type="match status" value="1"/>
</dbReference>
<dbReference type="SMART" id="SM00895">
    <property type="entry name" value="FCD"/>
    <property type="match status" value="1"/>
</dbReference>
<dbReference type="PANTHER" id="PTHR43537:SF44">
    <property type="entry name" value="GNTR FAMILY REGULATORY PROTEIN"/>
    <property type="match status" value="1"/>
</dbReference>
<evidence type="ECO:0000259" key="4">
    <source>
        <dbReference type="PROSITE" id="PS50949"/>
    </source>
</evidence>
<comment type="caution">
    <text evidence="5">The sequence shown here is derived from an EMBL/GenBank/DDBJ whole genome shotgun (WGS) entry which is preliminary data.</text>
</comment>
<dbReference type="SUPFAM" id="SSF46785">
    <property type="entry name" value="Winged helix' DNA-binding domain"/>
    <property type="match status" value="1"/>
</dbReference>
<dbReference type="OrthoDB" id="4164516at2"/>
<dbReference type="Proteomes" id="UP000075025">
    <property type="component" value="Unassembled WGS sequence"/>
</dbReference>
<dbReference type="InterPro" id="IPR036390">
    <property type="entry name" value="WH_DNA-bd_sf"/>
</dbReference>
<dbReference type="PROSITE" id="PS50949">
    <property type="entry name" value="HTH_GNTR"/>
    <property type="match status" value="1"/>
</dbReference>
<dbReference type="SMART" id="SM00345">
    <property type="entry name" value="HTH_GNTR"/>
    <property type="match status" value="1"/>
</dbReference>
<dbReference type="InterPro" id="IPR000524">
    <property type="entry name" value="Tscrpt_reg_HTH_GntR"/>
</dbReference>
<keyword evidence="1" id="KW-0805">Transcription regulation</keyword>
<dbReference type="GO" id="GO:0003677">
    <property type="term" value="F:DNA binding"/>
    <property type="evidence" value="ECO:0007669"/>
    <property type="project" value="UniProtKB-KW"/>
</dbReference>
<evidence type="ECO:0000313" key="5">
    <source>
        <dbReference type="EMBL" id="KTR93348.1"/>
    </source>
</evidence>
<evidence type="ECO:0000313" key="6">
    <source>
        <dbReference type="Proteomes" id="UP000075025"/>
    </source>
</evidence>
<proteinExistence type="predicted"/>
<keyword evidence="3" id="KW-0804">Transcription</keyword>
<sequence length="231" mass="24595">MARASHGSLVDAIGMRIVDGDLTAGHVLTLAALEAEYAVSRTVVREAVRVLEAMGMLAQRRRVGITVRPADDWSALDTRLIGWQLAGRRRDQLIANTTELRAAVEPVAARLSARRATDLQRGELLRLADELARLGAAGLGNSPEYLAADIAFHDLILVSSGNLMLAAARAPIAAAIEGRALHGLTPGIPNPDALDNHVETAAAIGRADADAAEEHTRRYVAAVLTEVRRTI</sequence>
<gene>
    <name evidence="5" type="ORF">NS220_12875</name>
</gene>
<dbReference type="RefSeq" id="WP_058624438.1">
    <property type="nucleotide sequence ID" value="NZ_LDRT01000087.1"/>
</dbReference>
<dbReference type="AlphaFoldDB" id="A0A147EUZ9"/>
<dbReference type="Gene3D" id="1.20.120.530">
    <property type="entry name" value="GntR ligand-binding domain-like"/>
    <property type="match status" value="1"/>
</dbReference>
<dbReference type="EMBL" id="LDRT01000087">
    <property type="protein sequence ID" value="KTR93348.1"/>
    <property type="molecule type" value="Genomic_DNA"/>
</dbReference>
<evidence type="ECO:0000256" key="2">
    <source>
        <dbReference type="ARBA" id="ARBA00023125"/>
    </source>
</evidence>
<dbReference type="SUPFAM" id="SSF48008">
    <property type="entry name" value="GntR ligand-binding domain-like"/>
    <property type="match status" value="1"/>
</dbReference>
<keyword evidence="2" id="KW-0238">DNA-binding</keyword>
<dbReference type="Pfam" id="PF07729">
    <property type="entry name" value="FCD"/>
    <property type="match status" value="1"/>
</dbReference>
<dbReference type="Gene3D" id="1.10.10.10">
    <property type="entry name" value="Winged helix-like DNA-binding domain superfamily/Winged helix DNA-binding domain"/>
    <property type="match status" value="1"/>
</dbReference>
<dbReference type="InterPro" id="IPR008920">
    <property type="entry name" value="TF_FadR/GntR_C"/>
</dbReference>
<reference evidence="5 6" key="1">
    <citation type="journal article" date="2016" name="Front. Microbiol.">
        <title>Genomic Resource of Rice Seed Associated Bacteria.</title>
        <authorList>
            <person name="Midha S."/>
            <person name="Bansal K."/>
            <person name="Sharma S."/>
            <person name="Kumar N."/>
            <person name="Patil P.P."/>
            <person name="Chaudhry V."/>
            <person name="Patil P.B."/>
        </authorList>
    </citation>
    <scope>NUCLEOTIDE SEQUENCE [LARGE SCALE GENOMIC DNA]</scope>
    <source>
        <strain evidence="5 6">NS220</strain>
    </source>
</reference>
<dbReference type="PANTHER" id="PTHR43537">
    <property type="entry name" value="TRANSCRIPTIONAL REGULATOR, GNTR FAMILY"/>
    <property type="match status" value="1"/>
</dbReference>
<dbReference type="GO" id="GO:0003700">
    <property type="term" value="F:DNA-binding transcription factor activity"/>
    <property type="evidence" value="ECO:0007669"/>
    <property type="project" value="InterPro"/>
</dbReference>
<name>A0A147EUZ9_MICTE</name>